<dbReference type="EC" id="2.1.2.9" evidence="2 5"/>
<dbReference type="InterPro" id="IPR005794">
    <property type="entry name" value="Fmt"/>
</dbReference>
<dbReference type="PANTHER" id="PTHR11138:SF5">
    <property type="entry name" value="METHIONYL-TRNA FORMYLTRANSFERASE, MITOCHONDRIAL"/>
    <property type="match status" value="1"/>
</dbReference>
<evidence type="ECO:0000256" key="3">
    <source>
        <dbReference type="ARBA" id="ARBA00022679"/>
    </source>
</evidence>
<comment type="function">
    <text evidence="5">Attaches a formyl group to the free amino group of methionyl-tRNA(fMet). The formyl group appears to play a dual role in the initiator identity of N-formylmethionyl-tRNA by promoting its recognition by IF2 and preventing the misappropriation of this tRNA by the elongation apparatus.</text>
</comment>
<dbReference type="EMBL" id="CP112932">
    <property type="protein sequence ID" value="WPY00863.1"/>
    <property type="molecule type" value="Genomic_DNA"/>
</dbReference>
<evidence type="ECO:0000256" key="5">
    <source>
        <dbReference type="HAMAP-Rule" id="MF_00182"/>
    </source>
</evidence>
<evidence type="ECO:0000259" key="6">
    <source>
        <dbReference type="Pfam" id="PF00551"/>
    </source>
</evidence>
<dbReference type="InterPro" id="IPR036477">
    <property type="entry name" value="Formyl_transf_N_sf"/>
</dbReference>
<accession>A0ABZ0UV52</accession>
<dbReference type="PANTHER" id="PTHR11138">
    <property type="entry name" value="METHIONYL-TRNA FORMYLTRANSFERASE"/>
    <property type="match status" value="1"/>
</dbReference>
<organism evidence="8 9">
    <name type="scientific">Candidatus Trichorickettsia mobilis</name>
    <dbReference type="NCBI Taxonomy" id="1346319"/>
    <lineage>
        <taxon>Bacteria</taxon>
        <taxon>Pseudomonadati</taxon>
        <taxon>Pseudomonadota</taxon>
        <taxon>Alphaproteobacteria</taxon>
        <taxon>Rickettsiales</taxon>
        <taxon>Rickettsiaceae</taxon>
        <taxon>Rickettsieae</taxon>
        <taxon>Candidatus Trichorickettsia</taxon>
    </lineage>
</organism>
<dbReference type="InterPro" id="IPR041711">
    <property type="entry name" value="Met-tRNA-FMT_N"/>
</dbReference>
<evidence type="ECO:0000313" key="9">
    <source>
        <dbReference type="Proteomes" id="UP001326613"/>
    </source>
</evidence>
<dbReference type="Proteomes" id="UP001326613">
    <property type="component" value="Chromosome"/>
</dbReference>
<comment type="catalytic activity">
    <reaction evidence="5">
        <text>L-methionyl-tRNA(fMet) + (6R)-10-formyltetrahydrofolate = N-formyl-L-methionyl-tRNA(fMet) + (6S)-5,6,7,8-tetrahydrofolate + H(+)</text>
        <dbReference type="Rhea" id="RHEA:24380"/>
        <dbReference type="Rhea" id="RHEA-COMP:9952"/>
        <dbReference type="Rhea" id="RHEA-COMP:9953"/>
        <dbReference type="ChEBI" id="CHEBI:15378"/>
        <dbReference type="ChEBI" id="CHEBI:57453"/>
        <dbReference type="ChEBI" id="CHEBI:78530"/>
        <dbReference type="ChEBI" id="CHEBI:78844"/>
        <dbReference type="ChEBI" id="CHEBI:195366"/>
        <dbReference type="EC" id="2.1.2.9"/>
    </reaction>
</comment>
<name>A0ABZ0UV52_9RICK</name>
<dbReference type="CDD" id="cd08704">
    <property type="entry name" value="Met_tRNA_FMT_C"/>
    <property type="match status" value="1"/>
</dbReference>
<dbReference type="SUPFAM" id="SSF53328">
    <property type="entry name" value="Formyltransferase"/>
    <property type="match status" value="1"/>
</dbReference>
<gene>
    <name evidence="5" type="primary">fmt</name>
    <name evidence="8" type="ORF">Trichorick_00753</name>
</gene>
<dbReference type="HAMAP" id="MF_00182">
    <property type="entry name" value="Formyl_trans"/>
    <property type="match status" value="1"/>
</dbReference>
<dbReference type="CDD" id="cd08646">
    <property type="entry name" value="FMT_core_Met-tRNA-FMT_N"/>
    <property type="match status" value="1"/>
</dbReference>
<feature type="binding site" evidence="5">
    <location>
        <begin position="105"/>
        <end position="108"/>
    </location>
    <ligand>
        <name>(6S)-5,6,7,8-tetrahydrofolate</name>
        <dbReference type="ChEBI" id="CHEBI:57453"/>
    </ligand>
</feature>
<feature type="domain" description="Formyl transferase N-terminal" evidence="6">
    <location>
        <begin position="2"/>
        <end position="175"/>
    </location>
</feature>
<dbReference type="SUPFAM" id="SSF50486">
    <property type="entry name" value="FMT C-terminal domain-like"/>
    <property type="match status" value="1"/>
</dbReference>
<proteinExistence type="inferred from homology"/>
<protein>
    <recommendedName>
        <fullName evidence="2 5">Methionyl-tRNA formyltransferase</fullName>
        <ecNumber evidence="2 5">2.1.2.9</ecNumber>
    </recommendedName>
</protein>
<dbReference type="InterPro" id="IPR044135">
    <property type="entry name" value="Met-tRNA-FMT_C"/>
</dbReference>
<evidence type="ECO:0000313" key="8">
    <source>
        <dbReference type="EMBL" id="WPY00863.1"/>
    </source>
</evidence>
<keyword evidence="9" id="KW-1185">Reference proteome</keyword>
<dbReference type="InterPro" id="IPR011034">
    <property type="entry name" value="Formyl_transferase-like_C_sf"/>
</dbReference>
<dbReference type="Gene3D" id="3.40.50.12230">
    <property type="match status" value="1"/>
</dbReference>
<keyword evidence="4 5" id="KW-0648">Protein biosynthesis</keyword>
<dbReference type="InterPro" id="IPR005793">
    <property type="entry name" value="Formyl_trans_C"/>
</dbReference>
<evidence type="ECO:0000259" key="7">
    <source>
        <dbReference type="Pfam" id="PF02911"/>
    </source>
</evidence>
<comment type="similarity">
    <text evidence="1 5">Belongs to the Fmt family.</text>
</comment>
<reference evidence="8 9" key="1">
    <citation type="submission" date="2022-10" db="EMBL/GenBank/DDBJ databases">
        <title>Host association and intracellularity evolved multiple times independently in the Rickettsiales.</title>
        <authorList>
            <person name="Castelli M."/>
            <person name="Nardi T."/>
            <person name="Gammuto L."/>
            <person name="Bellinzona G."/>
            <person name="Sabaneyeva E."/>
            <person name="Potekhin A."/>
            <person name="Serra V."/>
            <person name="Petroni G."/>
            <person name="Sassera D."/>
        </authorList>
    </citation>
    <scope>NUCLEOTIDE SEQUENCE [LARGE SCALE GENOMIC DNA]</scope>
    <source>
        <strain evidence="8 9">Kr 154-4</strain>
    </source>
</reference>
<keyword evidence="3 5" id="KW-0808">Transferase</keyword>
<evidence type="ECO:0000256" key="2">
    <source>
        <dbReference type="ARBA" id="ARBA00012261"/>
    </source>
</evidence>
<dbReference type="Pfam" id="PF02911">
    <property type="entry name" value="Formyl_trans_C"/>
    <property type="match status" value="1"/>
</dbReference>
<dbReference type="Pfam" id="PF00551">
    <property type="entry name" value="Formyl_trans_N"/>
    <property type="match status" value="1"/>
</dbReference>
<feature type="domain" description="Formyl transferase C-terminal" evidence="7">
    <location>
        <begin position="197"/>
        <end position="291"/>
    </location>
</feature>
<evidence type="ECO:0000256" key="1">
    <source>
        <dbReference type="ARBA" id="ARBA00010699"/>
    </source>
</evidence>
<dbReference type="InterPro" id="IPR002376">
    <property type="entry name" value="Formyl_transf_N"/>
</dbReference>
<dbReference type="NCBIfam" id="TIGR00460">
    <property type="entry name" value="fmt"/>
    <property type="match status" value="1"/>
</dbReference>
<sequence length="306" mass="34228">MGTPEFAIPALSELINSQTNQVVAVFTAAPKPQNRGLKQVYSPVHILAENHHIPVYTPNSLKKTEVIELITCIEADIIVVAAYGFLIPKEILYAKKYGSINIHPSALPKYRGAAPLQRTIVNGEQETAICIMQMDEGLDTGDIILQEKLALSPKITFSELHDQCAAIGARLLIKTLAEYTTLPKIPQDNNQIIYAHKLKKEESRINWEESADKLDCKIRGMNPWPGVYFEYKEKIIKILEADFDNQEHNFMPGTVVNNDLKIACGQGFLIIKKLQQAGKKVLMIKDFLRGEPILAGTKLVKDEHSN</sequence>
<evidence type="ECO:0000256" key="4">
    <source>
        <dbReference type="ARBA" id="ARBA00022917"/>
    </source>
</evidence>